<name>A0A7S1AFP9_NOCSC</name>
<proteinExistence type="predicted"/>
<accession>A0A7S1AFP9</accession>
<feature type="transmembrane region" description="Helical" evidence="1">
    <location>
        <begin position="927"/>
        <end position="948"/>
    </location>
</feature>
<feature type="transmembrane region" description="Helical" evidence="1">
    <location>
        <begin position="960"/>
        <end position="983"/>
    </location>
</feature>
<dbReference type="AlphaFoldDB" id="A0A7S1AFP9"/>
<sequence length="1063" mass="120194">MQPGCTPIDECSTPLFDDWDAQRTAAALNRGLTFHGFGATREYRRRPPLDSKRSFDVNVPSGATSSEVVDNILVSKYHVEHDMRALQVQVLQDVAQRHAQLILRHTGSTVPRRRTKPHPLSRMLTHLARRGMLQDDVPAQLERQVQKKSTDLFLRSPLHSLAVRDFGARLLTVTTYTEHRLYKYDAVKFESLDKTDAVKFEDDESCKLSSALFGEEAAEDQVDHQVLQVLDVVDPNTFVVEVPNHDGTVWRDGAVEVKDATITTQLNMYKLVPEVIMPLTTIVEVVLPIQGLQDVRELLNALPPEPKPMTLTHSVELLHLSGVKRLTKGLSIHGRLRADGHVRRAYWTKGIPLFTNSWLGTLGQPCTNCDREIGFRFQAVRNFSIISLGRQVVDDIGDTVQVSLWSCETRERLASVVVGPLSPRENDYAFESVKDRVWIRCGKGYALSFRCRGTMMDKWYEDVAEKFEVRSHMTPELVENLEGWHCEGEGYPNVSNGLLKQAGMLNFKMQWGRCGPPLGFAEAETFATRDQVKNLQDGDWIVLRQGVSYAELLKKTSPARQGYPIKDFISHTWGEPTTDFLKSLQRARCRSCWVCPFAVNQHEVDLEDDLKNTPFYKALDSVKKASGRVLMVLDEDATPLSRIWCVYEIFVTAQLGLRFEMATSQGLMNLGPSWKNNLQRKINSFKLDEAVATVEADRIKILQEIRGNRSPAEADIQVERLVLRVVSQNATFGLYRRLTESEEVLFAIPWFAYWGQKVLEFIVRGSVSIDLVVGLVIGIVAVHEVYSFIKFPHWGRVANWRKSQSKGLLFFTAYSLVQCALMITVAMSFILDLIDFPKSVISQLVDKGVFRETTSCLFTVYVCLRMLPWALLVAVQTATPFVHYGGFDGHVYYQAAPRFGFATACVCIAINSDYSKNTETYIPGLRMLIQANIVTWIVALLANLVTRFSTQIISGSCRRLLGFVTAATFIIVTLVCATFLHLYDSPDARVGLCGMALFLLSRLWMVLVFDMRPVWYDMRRRGGNFLVTYLPVFLVRRRDSSASCPRYLGSTGTYDVDSFESAL</sequence>
<reference evidence="2" key="1">
    <citation type="submission" date="2021-01" db="EMBL/GenBank/DDBJ databases">
        <authorList>
            <person name="Corre E."/>
            <person name="Pelletier E."/>
            <person name="Niang G."/>
            <person name="Scheremetjew M."/>
            <person name="Finn R."/>
            <person name="Kale V."/>
            <person name="Holt S."/>
            <person name="Cochrane G."/>
            <person name="Meng A."/>
            <person name="Brown T."/>
            <person name="Cohen L."/>
        </authorList>
    </citation>
    <scope>NUCLEOTIDE SEQUENCE</scope>
</reference>
<dbReference type="EMBL" id="HBFQ01037869">
    <property type="protein sequence ID" value="CAD8852426.1"/>
    <property type="molecule type" value="Transcribed_RNA"/>
</dbReference>
<gene>
    <name evidence="2" type="ORF">NSCI0253_LOCUS26776</name>
</gene>
<protein>
    <submittedName>
        <fullName evidence="2">Uncharacterized protein</fullName>
    </submittedName>
</protein>
<evidence type="ECO:0000256" key="1">
    <source>
        <dbReference type="SAM" id="Phobius"/>
    </source>
</evidence>
<organism evidence="2">
    <name type="scientific">Noctiluca scintillans</name>
    <name type="common">Sea sparkle</name>
    <name type="synonym">Red tide dinoflagellate</name>
    <dbReference type="NCBI Taxonomy" id="2966"/>
    <lineage>
        <taxon>Eukaryota</taxon>
        <taxon>Sar</taxon>
        <taxon>Alveolata</taxon>
        <taxon>Dinophyceae</taxon>
        <taxon>Noctilucales</taxon>
        <taxon>Noctilucaceae</taxon>
        <taxon>Noctiluca</taxon>
    </lineage>
</organism>
<evidence type="ECO:0000313" key="2">
    <source>
        <dbReference type="EMBL" id="CAD8852426.1"/>
    </source>
</evidence>
<keyword evidence="1" id="KW-0472">Membrane</keyword>
<keyword evidence="1" id="KW-1133">Transmembrane helix</keyword>
<feature type="transmembrane region" description="Helical" evidence="1">
    <location>
        <begin position="767"/>
        <end position="786"/>
    </location>
</feature>
<feature type="transmembrane region" description="Helical" evidence="1">
    <location>
        <begin position="989"/>
        <end position="1011"/>
    </location>
</feature>
<feature type="transmembrane region" description="Helical" evidence="1">
    <location>
        <begin position="807"/>
        <end position="831"/>
    </location>
</feature>
<keyword evidence="1" id="KW-0812">Transmembrane</keyword>